<feature type="region of interest" description="Disordered" evidence="1">
    <location>
        <begin position="1"/>
        <end position="24"/>
    </location>
</feature>
<accession>A0AAE1NVG7</accession>
<dbReference type="EMBL" id="JAWZYT010003909">
    <property type="protein sequence ID" value="KAK4296189.1"/>
    <property type="molecule type" value="Genomic_DNA"/>
</dbReference>
<dbReference type="Proteomes" id="UP001292094">
    <property type="component" value="Unassembled WGS sequence"/>
</dbReference>
<evidence type="ECO:0000313" key="3">
    <source>
        <dbReference type="Proteomes" id="UP001292094"/>
    </source>
</evidence>
<protein>
    <submittedName>
        <fullName evidence="2">Uncharacterized protein</fullName>
    </submittedName>
</protein>
<organism evidence="2 3">
    <name type="scientific">Petrolisthes manimaculis</name>
    <dbReference type="NCBI Taxonomy" id="1843537"/>
    <lineage>
        <taxon>Eukaryota</taxon>
        <taxon>Metazoa</taxon>
        <taxon>Ecdysozoa</taxon>
        <taxon>Arthropoda</taxon>
        <taxon>Crustacea</taxon>
        <taxon>Multicrustacea</taxon>
        <taxon>Malacostraca</taxon>
        <taxon>Eumalacostraca</taxon>
        <taxon>Eucarida</taxon>
        <taxon>Decapoda</taxon>
        <taxon>Pleocyemata</taxon>
        <taxon>Anomura</taxon>
        <taxon>Galatheoidea</taxon>
        <taxon>Porcellanidae</taxon>
        <taxon>Petrolisthes</taxon>
    </lineage>
</organism>
<evidence type="ECO:0000256" key="1">
    <source>
        <dbReference type="SAM" id="MobiDB-lite"/>
    </source>
</evidence>
<keyword evidence="3" id="KW-1185">Reference proteome</keyword>
<sequence length="111" mass="12464">MITTEETMKGTVLEAMKGDDDSTDHHVEELKPVMVEMMEVVMKSEGACDVSYDLPIILAIYFLKYISIEVDPCHSLPGIPLVQEIYKLEVEVQHASLGHRGVETKKNEGRC</sequence>
<comment type="caution">
    <text evidence="2">The sequence shown here is derived from an EMBL/GenBank/DDBJ whole genome shotgun (WGS) entry which is preliminary data.</text>
</comment>
<evidence type="ECO:0000313" key="2">
    <source>
        <dbReference type="EMBL" id="KAK4296189.1"/>
    </source>
</evidence>
<proteinExistence type="predicted"/>
<name>A0AAE1NVG7_9EUCA</name>
<gene>
    <name evidence="2" type="ORF">Pmani_031302</name>
</gene>
<reference evidence="2" key="1">
    <citation type="submission" date="2023-11" db="EMBL/GenBank/DDBJ databases">
        <title>Genome assemblies of two species of porcelain crab, Petrolisthes cinctipes and Petrolisthes manimaculis (Anomura: Porcellanidae).</title>
        <authorList>
            <person name="Angst P."/>
        </authorList>
    </citation>
    <scope>NUCLEOTIDE SEQUENCE</scope>
    <source>
        <strain evidence="2">PB745_02</strain>
        <tissue evidence="2">Gill</tissue>
    </source>
</reference>
<dbReference type="AlphaFoldDB" id="A0AAE1NVG7"/>